<comment type="subunit">
    <text evidence="33">The mature envelope protein (Env) consists of a homotrimer of non-covalently associated gp120-gp41 heterodimers. The resulting complex protrudes from the virus surface as a spike. There seems to be as few as 10 spikes on the average virion. Surface protein gp120 interacts with host CD4, CCR5 and CXCR4. Gp120 also interacts with the C-type lectins CD209/DC-SIGN and CLEC4M/DC-SIGNR (collectively referred to as DC-SIGN(R)). Gp120 and gp41 interact with GalCer. Gp120 interacts with host ITGA4/ITGB7 complex; on CD4+ T-cells, this interaction results in rapid activation of integrin ITGAL/LFA-1, which facilitates efficient cell-to-cell spreading of HIV-1. Gp120 interacts with cell-associated heparan sulfate; this interaction increases virus infectivity on permissive cells and may be involved in infection of CD4- cells.</text>
</comment>
<dbReference type="EMBL" id="HQ217097">
    <property type="protein sequence ID" value="AEN22517.1"/>
    <property type="molecule type" value="Genomic_RNA"/>
</dbReference>
<evidence type="ECO:0000256" key="17">
    <source>
        <dbReference type="ARBA" id="ARBA00022804"/>
    </source>
</evidence>
<keyword evidence="20 33" id="KW-0261">Viral envelope protein</keyword>
<reference evidence="38" key="1">
    <citation type="submission" date="2010-08" db="EMBL/GenBank/DDBJ databases">
        <authorList>
            <person name="Gnanakaran G."/>
            <person name="Keele B."/>
            <person name="Li H."/>
            <person name="Wang S."/>
            <person name="Williamson C."/>
            <person name="Gao F."/>
            <person name="Swanstrom R."/>
            <person name="Cohen M."/>
            <person name="Daniels M."/>
            <person name="Hraber P."/>
            <person name="Gaschen B."/>
            <person name="Ashmal M."/>
            <person name="Letvin N."/>
            <person name="Haynes B."/>
            <person name="Hahn B."/>
            <person name="Shaw G."/>
            <person name="Bhattacharya T."/>
            <person name="Korber B."/>
        </authorList>
    </citation>
    <scope>NUCLEOTIDE SEQUENCE</scope>
    <source>
        <strain evidence="38">AVDA2874_E5</strain>
    </source>
</reference>
<dbReference type="Pfam" id="PF00516">
    <property type="entry name" value="GP120"/>
    <property type="match status" value="1"/>
</dbReference>
<feature type="region of interest" description="CD4-binding loop" evidence="33">
    <location>
        <begin position="378"/>
        <end position="388"/>
    </location>
</feature>
<dbReference type="GO" id="GO:0019082">
    <property type="term" value="P:viral protein processing"/>
    <property type="evidence" value="ECO:0007669"/>
    <property type="project" value="UniProtKB-UniRule"/>
</dbReference>
<evidence type="ECO:0000259" key="37">
    <source>
        <dbReference type="Pfam" id="PF00517"/>
    </source>
</evidence>
<evidence type="ECO:0000256" key="30">
    <source>
        <dbReference type="ARBA" id="ARBA00023288"/>
    </source>
</evidence>
<feature type="transmembrane region" description="Helical" evidence="34">
    <location>
        <begin position="690"/>
        <end position="717"/>
    </location>
</feature>
<feature type="short sequence motif" description="YXXL motif; contains endocytosis signal" evidence="33">
    <location>
        <begin position="724"/>
        <end position="727"/>
    </location>
</feature>
<dbReference type="SUPFAM" id="SSF56502">
    <property type="entry name" value="gp120 core"/>
    <property type="match status" value="2"/>
</dbReference>
<comment type="subcellular location">
    <molecule>Transmembrane protein gp41</molecule>
    <subcellularLocation>
        <location evidence="33">Virion membrane</location>
        <topology evidence="33">Single-pass type I membrane protein</topology>
    </subcellularLocation>
    <subcellularLocation>
        <location evidence="33">Host cell membrane</location>
        <topology evidence="33">Single-pass type I membrane protein</topology>
    </subcellularLocation>
    <subcellularLocation>
        <location evidence="33">Host endosome membrane</location>
        <topology evidence="33">Single-pass type I membrane protein</topology>
    </subcellularLocation>
    <text evidence="33">It is probably concentrated at the site of budding and incorporated into the virions possibly by contacts between the cytoplasmic tail of Env and the N-terminus of Gag.</text>
</comment>
<evidence type="ECO:0000256" key="28">
    <source>
        <dbReference type="ARBA" id="ARBA00023180"/>
    </source>
</evidence>
<evidence type="ECO:0000256" key="33">
    <source>
        <dbReference type="HAMAP-Rule" id="MF_04083"/>
    </source>
</evidence>
<dbReference type="GO" id="GO:0016020">
    <property type="term" value="C:membrane"/>
    <property type="evidence" value="ECO:0007669"/>
    <property type="project" value="UniProtKB-UniRule"/>
</dbReference>
<evidence type="ECO:0000256" key="22">
    <source>
        <dbReference type="ARBA" id="ARBA00022989"/>
    </source>
</evidence>
<comment type="caution">
    <text evidence="33 34">Lacks conserved residue(s) required for the propagation of feature annotation.</text>
</comment>
<evidence type="ECO:0000256" key="9">
    <source>
        <dbReference type="ARBA" id="ARBA00022511"/>
    </source>
</evidence>
<organism evidence="38">
    <name type="scientific">Human immunodeficiency virus type 1</name>
    <name type="common">HIV-1</name>
    <dbReference type="NCBI Taxonomy" id="11676"/>
    <lineage>
        <taxon>Viruses</taxon>
        <taxon>Riboviria</taxon>
        <taxon>Pararnavirae</taxon>
        <taxon>Artverviricota</taxon>
        <taxon>Revtraviricetes</taxon>
        <taxon>Ortervirales</taxon>
        <taxon>Retroviridae</taxon>
        <taxon>Orthoretrovirinae</taxon>
        <taxon>Lentivirus</taxon>
        <taxon>Lentivirus humimdef1</taxon>
    </lineage>
</organism>
<comment type="PTM">
    <text evidence="33">Specific enzymatic cleavages in vivo yield mature proteins. Envelope glycoproteins are synthesized as a inactive precursor that is heavily N-glycosylated and processed likely by host cell furin in the Golgi to yield the mature SU and TM proteins. The cleavage site between SU and TM requires the minimal sequence [KR]-X-[KR]-R. About 2 of the 9 disulfide bonds of gp41 are reduced by P4HB/PDI, following binding to CD4 receptor.</text>
</comment>
<evidence type="ECO:0000256" key="7">
    <source>
        <dbReference type="ARBA" id="ARBA00022506"/>
    </source>
</evidence>
<keyword evidence="14 33" id="KW-0812">Transmembrane</keyword>
<protein>
    <recommendedName>
        <fullName evidence="33">Envelope glycoprotein gp160</fullName>
    </recommendedName>
    <alternativeName>
        <fullName evidence="33">Env polyprotein</fullName>
    </alternativeName>
    <component>
        <recommendedName>
            <fullName evidence="33">Surface protein gp120</fullName>
            <shortName evidence="33">SU</shortName>
        </recommendedName>
        <alternativeName>
            <fullName evidence="33">Glycoprotein 120</fullName>
            <shortName evidence="33">gp120</shortName>
        </alternativeName>
    </component>
    <component>
        <recommendedName>
            <fullName evidence="33">Transmembrane protein gp41</fullName>
            <shortName evidence="33">TM</shortName>
        </recommendedName>
        <alternativeName>
            <fullName evidence="33">Glycoprotein 41</fullName>
            <shortName evidence="33">gp41</shortName>
        </alternativeName>
    </component>
</protein>
<comment type="domain">
    <text evidence="33">Some of the most genetically diverse regions of the viral genome are present in Env. They are called variable regions 1 through 5 (V1 through V5). Coreceptor usage of gp120 is determined mainly by the primary structure of the third variable region (V3) in the outer domain of gp120. The sequence of V3 determines which coreceptor, CCR5 and/or CXCR4 (corresponding to R5/macrophage, X4/T cell and R5X4/T cell and macrophage tropism), is used to trigger the fusion potential of the Env complex, and hence which cells the virus can infect. Binding to CCR5 involves a region adjacent in addition to V3.</text>
</comment>
<feature type="disulfide bond" evidence="33">
    <location>
        <begin position="610"/>
        <end position="616"/>
    </location>
</feature>
<evidence type="ECO:0000256" key="23">
    <source>
        <dbReference type="ARBA" id="ARBA00023046"/>
    </source>
</evidence>
<evidence type="ECO:0000256" key="29">
    <source>
        <dbReference type="ARBA" id="ARBA00023280"/>
    </source>
</evidence>
<dbReference type="HAMAP" id="MF_04083">
    <property type="entry name" value="HIV_ENV"/>
    <property type="match status" value="1"/>
</dbReference>
<feature type="domain" description="Retroviral envelope protein GP41-like" evidence="37">
    <location>
        <begin position="542"/>
        <end position="731"/>
    </location>
</feature>
<keyword evidence="16 33" id="KW-0732">Signal</keyword>
<evidence type="ECO:0000256" key="27">
    <source>
        <dbReference type="ARBA" id="ARBA00023157"/>
    </source>
</evidence>
<dbReference type="FunFam" id="2.170.40.20:FF:000001">
    <property type="entry name" value="Envelope glycoprotein gp160"/>
    <property type="match status" value="1"/>
</dbReference>
<feature type="coiled-coil region" evidence="33">
    <location>
        <begin position="645"/>
        <end position="679"/>
    </location>
</feature>
<dbReference type="InterPro" id="IPR036377">
    <property type="entry name" value="Gp120_core_sf"/>
</dbReference>
<comment type="similarity">
    <text evidence="33">Belongs to the HIV-1 env protein family.</text>
</comment>
<feature type="region of interest" description="Disordered" evidence="35">
    <location>
        <begin position="730"/>
        <end position="756"/>
    </location>
</feature>
<comment type="miscellaneous">
    <text evidence="33">Inhibitors targeting HIV-1 viral envelope proteins are used as antiretroviral drugs. Attachment of virions to the cell surface via non-specific interactions and CD4 binding can be blocked by inhibitors that include cyanovirin-N, cyclotriazadisulfonamide analogs, PRO 2000, TNX 355 and PRO 542. In addition, BMS 806 can block CD4-induced conformational changes. Env interactions with the coreceptor molecules can be targeted by CCR5 antagonists including SCH-D, maraviroc (UK 427857) and aplaviroc (GW 873140), and the CXCR4 antagonist AMD 070. Fusion of viral and cellular membranes can be inhibited by peptides such as enfuvirtide and tifuvirtide (T 1249). Resistance to inhibitors associated with mutations in Env are observed. Most of the time, single mutations confer only a modest reduction in drug susceptibility. Combination of several mutations is usually required to develop a high-level drug resistance.</text>
</comment>
<evidence type="ECO:0000256" key="16">
    <source>
        <dbReference type="ARBA" id="ARBA00022729"/>
    </source>
</evidence>
<evidence type="ECO:0000256" key="14">
    <source>
        <dbReference type="ARBA" id="ARBA00022692"/>
    </source>
</evidence>
<evidence type="ECO:0000313" key="38">
    <source>
        <dbReference type="EMBL" id="AEN22517.1"/>
    </source>
</evidence>
<evidence type="ECO:0000256" key="4">
    <source>
        <dbReference type="ARBA" id="ARBA00004563"/>
    </source>
</evidence>
<feature type="chain" id="PRO_5023541264" description="Envelope glycoprotein gp160" evidence="33">
    <location>
        <begin position="32"/>
        <end position="868"/>
    </location>
</feature>
<comment type="function">
    <text evidence="33">Surface protein gp120: Attaches the virus to the host lymphoid cell by binding to the primary receptor CD4. This interaction induces a structural rearrangement creating a high affinity binding site for a chemokine coreceptor like CXCR4 and/or CCR5. Acts as a ligand for CD209/DC-SIGN and CLEC4M/DC-SIGNR, which are respectively found on dendritic cells (DCs), and on endothelial cells of liver sinusoids and lymph node sinuses. These interactions allow capture of viral particles at mucosal surfaces by these cells and subsequent transmission to permissive cells. HIV subverts the migration properties of dendritic cells to gain access to CD4+ T-cells in lymph nodes. Virus transmission to permissive T-cells occurs either in trans (without DCs infection, through viral capture and transmission), or in cis (following DCs productive infection, through the usual CD4-gp120 interaction), thereby inducing a robust infection. In trans infection, bound virions remain infectious over days and it is proposed that they are not degraded, but protected in non-lysosomal acidic organelles within the DCs close to the cell membrane thus contributing to the viral infectious potential during DCs' migration from the periphery to the lymphoid tissues. On arrival at lymphoid tissues, intact virions recycle back to DCs' cell surface allowing virus transmission to CD4+ T-cells.</text>
</comment>
<evidence type="ECO:0000256" key="24">
    <source>
        <dbReference type="ARBA" id="ARBA00023054"/>
    </source>
</evidence>
<comment type="subunit">
    <text evidence="32">The mature envelope protein (Env) consists of a homotrimer of non-covalently associated gp120-gp41 heterodimers. The resulting complex protrudes from the virus surface as a spike. There seems to be as few as 10 spikes on the average virion. Interacts with host CD4, CCR5 and CXCR4. Gp120 also interacts with the C-type lectins CD209/DC-SIGN and CLEC4M/DC-SIGNR (collectively referred to as DC-SIGN(R)). Gp120 and gp41 interact with GalCer. Gp120 interacts with host ITGA4/ITGB7 complex; on CD4+ T-cells, this interaction results in rapid activation of integrin ITGAL/LFA-1, which facilitates efficient cell-to-cell spreading of HIV-1. Gp120 interacts with cell-associated heparan sulfate; this interaction increases virus infectivity on permissive cells and may be involved in infection of CD4- cells.</text>
</comment>
<keyword evidence="25 33" id="KW-0472">Membrane</keyword>
<keyword evidence="26 33" id="KW-0564">Palmitate</keyword>
<feature type="lipid moiety-binding region" description="S-palmitoyl cysteine; by host" evidence="33">
    <location>
        <position position="849"/>
    </location>
</feature>
<keyword evidence="21 33" id="KW-1164">Virus endocytosis by host</keyword>
<dbReference type="FunFam" id="1.10.287.210:FF:000001">
    <property type="entry name" value="Envelope glycoprotein gp160"/>
    <property type="match status" value="1"/>
</dbReference>
<feature type="domain" description="Human immunodeficiency virus 1 envelope glycoprotein Gp120" evidence="36">
    <location>
        <begin position="33"/>
        <end position="523"/>
    </location>
</feature>
<evidence type="ECO:0000256" key="31">
    <source>
        <dbReference type="ARBA" id="ARBA00023296"/>
    </source>
</evidence>
<evidence type="ECO:0000256" key="20">
    <source>
        <dbReference type="ARBA" id="ARBA00022879"/>
    </source>
</evidence>
<comment type="domain">
    <text evidence="33">The YXXL motif is involved in determining the exact site of viral release at the surface of infected mononuclear cells and promotes endocytosis. YXXL and di-leucine endocytosis motifs interact directly or indirectly with the clathrin adapter complexes, opperate independently, and their activities are not additive.</text>
</comment>
<evidence type="ECO:0000256" key="8">
    <source>
        <dbReference type="ARBA" id="ARBA00022510"/>
    </source>
</evidence>
<comment type="subcellular location">
    <subcellularLocation>
        <location evidence="3">Host cell membrane</location>
        <topology evidence="3">Peripheral membrane protein</topology>
    </subcellularLocation>
    <subcellularLocation>
        <location evidence="1">Host cell membrane</location>
        <topology evidence="1">Single-pass type I membrane protein</topology>
    </subcellularLocation>
    <subcellularLocation>
        <location evidence="2">Host endosome membrane</location>
        <topology evidence="2">Peripheral membrane protein</topology>
    </subcellularLocation>
    <subcellularLocation>
        <location evidence="5">Host endosome membrane</location>
        <topology evidence="5">Single-pass type I membrane protein</topology>
    </subcellularLocation>
    <subcellularLocation>
        <location evidence="6">Virion membrane</location>
        <topology evidence="6">Peripheral membrane protein</topology>
    </subcellularLocation>
    <subcellularLocation>
        <location evidence="4">Virion membrane</location>
        <topology evidence="4">Single-pass type I membrane protein</topology>
    </subcellularLocation>
</comment>
<comment type="function">
    <text evidence="33">Transmembrane protein gp41: Acts as a class I viral fusion protein. Under the current model, the protein has at least 3 conformational states: pre-fusion native state, pre-hairpin intermediate state, and post-fusion hairpin state. During fusion of viral and target intracellular membranes, the coiled coil regions (heptad repeats) assume a trimer-of-hairpins structure, positioning the fusion peptide in close proximity to the C-terminal region of the ectodomain. The formation of this structure appears to drive apposition and subsequent fusion of viral and target cell membranes. Complete fusion occurs in host cell endosomes and is dynamin-dependent, however some lipid transfer might occur at the plasma membrane. The virus undergoes clathrin-dependent internalization long before endosomal fusion, thus minimizing the surface exposure of conserved viral epitopes during fusion and reducing the efficacy of inhibitors targeting these epitopes. Membranes fusion leads to delivery of the nucleocapsid into the cytoplasm.</text>
</comment>
<dbReference type="InterPro" id="IPR037527">
    <property type="entry name" value="Gp160"/>
</dbReference>
<evidence type="ECO:0000256" key="19">
    <source>
        <dbReference type="ARBA" id="ARBA00022870"/>
    </source>
</evidence>
<comment type="function">
    <text evidence="33">Envelope glycoprotein gp160: Oligomerizes in the host endoplasmic reticulum into predominantly trimers. In a second time, gp160 transits in the host Golgi, where glycosylation is completed. The precursor is then proteolytically cleaved in the trans-Golgi and thereby activated by cellular furin or furin-like proteases to produce gp120 and gp41.</text>
</comment>
<dbReference type="GO" id="GO:0052031">
    <property type="term" value="P:symbiont-mediated perturbation of host defense response"/>
    <property type="evidence" value="ECO:0007669"/>
    <property type="project" value="UniProtKB-UniRule"/>
</dbReference>
<keyword evidence="15 33" id="KW-0053">Apoptosis</keyword>
<evidence type="ECO:0000256" key="15">
    <source>
        <dbReference type="ARBA" id="ARBA00022703"/>
    </source>
</evidence>
<evidence type="ECO:0000256" key="32">
    <source>
        <dbReference type="ARBA" id="ARBA00062028"/>
    </source>
</evidence>
<name>G3DEM1_HV1</name>
<feature type="lipid moiety-binding region" description="S-palmitoyl cysteine; by host" evidence="33">
    <location>
        <position position="776"/>
    </location>
</feature>
<feature type="disulfide bond" evidence="33">
    <location>
        <begin position="234"/>
        <end position="263"/>
    </location>
</feature>
<keyword evidence="18 33" id="KW-0946">Virion</keyword>
<proteinExistence type="inferred from homology"/>
<feature type="region of interest" description="Disordered" evidence="35">
    <location>
        <begin position="137"/>
        <end position="161"/>
    </location>
</feature>
<evidence type="ECO:0000256" key="21">
    <source>
        <dbReference type="ARBA" id="ARBA00022890"/>
    </source>
</evidence>
<evidence type="ECO:0000256" key="13">
    <source>
        <dbReference type="ARBA" id="ARBA00022685"/>
    </source>
</evidence>
<keyword evidence="13 33" id="KW-0165">Cleavage on pair of basic residues</keyword>
<dbReference type="GO" id="GO:0019031">
    <property type="term" value="C:viral envelope"/>
    <property type="evidence" value="ECO:0007669"/>
    <property type="project" value="UniProtKB-KW"/>
</dbReference>
<evidence type="ECO:0000256" key="34">
    <source>
        <dbReference type="RuleBase" id="RU363095"/>
    </source>
</evidence>
<keyword evidence="23 33" id="KW-1039">Host endosome</keyword>
<keyword evidence="30 33" id="KW-0449">Lipoprotein</keyword>
<comment type="domain">
    <text evidence="33">The CD4-binding region is targeted by the antibody b12.</text>
</comment>
<dbReference type="Pfam" id="PF00517">
    <property type="entry name" value="GP41"/>
    <property type="match status" value="1"/>
</dbReference>
<organismHost>
    <name type="scientific">Homo sapiens</name>
    <name type="common">Human</name>
    <dbReference type="NCBI Taxonomy" id="9606"/>
</organismHost>
<keyword evidence="28 33" id="KW-0325">Glycoprotein</keyword>
<feature type="region of interest" description="V2" evidence="33">
    <location>
        <begin position="173"/>
        <end position="212"/>
    </location>
</feature>
<comment type="PTM">
    <text evidence="33">Palmitoylation of the transmembrane protein and of Env polyprotein (prior to its proteolytic cleavage) is essential for their association with host cell membrane lipid rafts. Palmitoylation is therefore required for envelope trafficking to classical lipid rafts, but not for viral replication.</text>
</comment>
<dbReference type="InterPro" id="IPR000328">
    <property type="entry name" value="GP41-like"/>
</dbReference>
<evidence type="ECO:0000256" key="10">
    <source>
        <dbReference type="ARBA" id="ARBA00022570"/>
    </source>
</evidence>
<comment type="PTM">
    <text evidence="33">Highly glycosylated by host. The high number of glycan on the protein is reffered to as 'glycan shield' because it contributes to hide protein sequence from adaptive immune system.</text>
</comment>
<feature type="transmembrane region" description="Helical" evidence="34">
    <location>
        <begin position="20"/>
        <end position="41"/>
    </location>
</feature>
<dbReference type="FunFam" id="2.170.40.20:FF:000003">
    <property type="entry name" value="Envelope glycoprotein gp160"/>
    <property type="match status" value="1"/>
</dbReference>
<keyword evidence="19 33" id="KW-1043">Host membrane</keyword>
<comment type="domain">
    <text evidence="33 34">The 17 amino acids long immunosuppressive region is present in many retroviral envelope proteins. Synthetic peptides derived from this relatively conserved sequence inhibit immune function in vitro and in vivo.</text>
</comment>
<dbReference type="GO" id="GO:0055036">
    <property type="term" value="C:virion membrane"/>
    <property type="evidence" value="ECO:0007669"/>
    <property type="project" value="UniProtKB-SubCell"/>
</dbReference>
<evidence type="ECO:0000256" key="6">
    <source>
        <dbReference type="ARBA" id="ARBA00004650"/>
    </source>
</evidence>
<dbReference type="GO" id="GO:0019062">
    <property type="term" value="P:virion attachment to host cell"/>
    <property type="evidence" value="ECO:0007669"/>
    <property type="project" value="UniProtKB-UniRule"/>
</dbReference>
<dbReference type="GO" id="GO:0039654">
    <property type="term" value="P:fusion of virus membrane with host endosome membrane"/>
    <property type="evidence" value="ECO:0007669"/>
    <property type="project" value="UniProtKB-UniRule"/>
</dbReference>
<dbReference type="Gene3D" id="1.20.5.490">
    <property type="entry name" value="Single helix bin"/>
    <property type="match status" value="1"/>
</dbReference>
<dbReference type="Gene3D" id="2.170.40.20">
    <property type="entry name" value="Human immunodeficiency virus 1, Gp160, envelope glycoprotein"/>
    <property type="match status" value="2"/>
</dbReference>
<keyword evidence="17 33" id="KW-1161">Viral attachment to host cell</keyword>
<dbReference type="CDD" id="cd09909">
    <property type="entry name" value="HIV-1-like_HR1-HR2"/>
    <property type="match status" value="1"/>
</dbReference>
<keyword evidence="31 33" id="KW-1160">Virus entry into host cell</keyword>
<sequence length="868" mass="97803">MKVKGIRKSYQHLWRWGTMLLGILMICSAAENLWVTVYYGVPVWKEATTTLFCASDAKAYETEVHNVWATHACVPTDPNPQEIILENVTEEFNMWKNNMVEQMHEDIISLWDQSLKPCVKLTPLCVTLNCTDAESTTTSSITSNSTANHTNSTGNGTTNSTWGEIEKGEIKNCSFNTTTGIRDKVQKDYALFYSLDVVPIESSNISYRLVSCNTSVITQACPKVSFEPIPIHYCAPAGFAILMCKDKKFNGTGPCKNVSTVQCTHGIRPVVSTQLLLNGSLAEEDIVIRSENISSNTKTIIVHLNETIKINCTRPNNNTRRSITIGPGRAFYGTDIIGDIRKAHCNISGTEWEGALRRIVMKLGEKFKNTTRIIFNQSSGGDPEVVMHTFNCGGEFFYCNSTQLFNSTWDKNGTFSRNGTGLNGTITLPCRIKQIINMWQGVGKAMYAPPIKGQISCSSNITGLLLTRDGEGDTNNNETFRPIGGDMRGNWRNELYKYKVVKIEPLGVAPTKAKRRVVQREKRAVGIGALFLGFLGAAGSTMGAASLTLTVQARQLLSGIVQQQSNLLRAIEAQQHLLQLTVWGIKQLQARVLAIERYLKDQQLLGIWGCSGKLICTTTVPWNSSWSNKSMDEIWNNMTWMDWEKEIDNYTSLIYTLIEVAQNQQEKNEQELLELDKWASLWNWFDITKWLWYIRIFIMIVGGLVGLRIVFAVLSIVNRVRQGYSPLSFQTRLPTPRGPDRPEGIEEEGGERDKDRSGRLVSGFLALIWDDLQSLCLFSYHRLRDLLLIVTRIVEILGHRGWEILKYWWNLLQYWSQELKNSAVNLLNATAIAVAEGTDRVIEVLQRACRAILHIPTRIRQGLERALL</sequence>
<feature type="site" description="Cleavage; by host furin" evidence="33">
    <location>
        <begin position="523"/>
        <end position="524"/>
    </location>
</feature>
<feature type="short sequence motif" description="Di-leucine internalization motif" evidence="33">
    <location>
        <begin position="867"/>
        <end position="868"/>
    </location>
</feature>
<gene>
    <name evidence="33 38" type="primary">env</name>
</gene>
<evidence type="ECO:0000256" key="1">
    <source>
        <dbReference type="ARBA" id="ARBA00004402"/>
    </source>
</evidence>
<evidence type="ECO:0000256" key="3">
    <source>
        <dbReference type="ARBA" id="ARBA00004505"/>
    </source>
</evidence>
<evidence type="ECO:0000256" key="35">
    <source>
        <dbReference type="SAM" id="MobiDB-lite"/>
    </source>
</evidence>
<keyword evidence="10 33" id="KW-1165">Clathrin-mediated endocytosis of virus by host</keyword>
<dbReference type="Gene3D" id="1.10.287.210">
    <property type="match status" value="1"/>
</dbReference>
<dbReference type="GO" id="GO:1903908">
    <property type="term" value="P:positive regulation of plasma membrane raft polarization"/>
    <property type="evidence" value="ECO:0007669"/>
    <property type="project" value="UniProtKB-UniRule"/>
</dbReference>
<feature type="region of interest" description="V5" evidence="33">
    <location>
        <begin position="473"/>
        <end position="483"/>
    </location>
</feature>
<accession>G3DEM1</accession>
<comment type="subcellular location">
    <molecule>Surface protein gp120</molecule>
    <subcellularLocation>
        <location evidence="33">Virion membrane</location>
        <topology evidence="33">Peripheral membrane protein</topology>
    </subcellularLocation>
    <subcellularLocation>
        <location evidence="33">Host cell membrane</location>
        <topology evidence="33">Peripheral membrane protein</topology>
    </subcellularLocation>
    <subcellularLocation>
        <location evidence="33">Host endosome membrane</location>
        <topology evidence="33">Single-pass type I membrane protein</topology>
    </subcellularLocation>
    <text evidence="33">The surface protein is not anchored to the viral envelope, but associates with the extravirion surface through its binding to TM. It is probably concentrated at the site of budding and incorporated into the virions possibly by contacts between the cytoplasmic tail of Env and the N-terminus of Gag.</text>
</comment>
<evidence type="ECO:0000259" key="36">
    <source>
        <dbReference type="Pfam" id="PF00516"/>
    </source>
</evidence>
<dbReference type="GO" id="GO:0044175">
    <property type="term" value="C:host cell endosome membrane"/>
    <property type="evidence" value="ECO:0007669"/>
    <property type="project" value="UniProtKB-SubCell"/>
</dbReference>
<keyword evidence="7 33" id="KW-1168">Fusion of virus membrane with host membrane</keyword>
<feature type="region of interest" description="Fusion peptide" evidence="33">
    <location>
        <begin position="524"/>
        <end position="544"/>
    </location>
</feature>
<keyword evidence="29 33" id="KW-0899">Viral immunoevasion</keyword>
<evidence type="ECO:0000256" key="18">
    <source>
        <dbReference type="ARBA" id="ARBA00022844"/>
    </source>
</evidence>
<evidence type="ECO:0000256" key="26">
    <source>
        <dbReference type="ARBA" id="ARBA00023139"/>
    </source>
</evidence>
<feature type="transmembrane region" description="Helical" evidence="34">
    <location>
        <begin position="524"/>
        <end position="547"/>
    </location>
</feature>
<evidence type="ECO:0000256" key="11">
    <source>
        <dbReference type="ARBA" id="ARBA00022581"/>
    </source>
</evidence>
<dbReference type="GO" id="GO:0005198">
    <property type="term" value="F:structural molecule activity"/>
    <property type="evidence" value="ECO:0007669"/>
    <property type="project" value="UniProtKB-UniRule"/>
</dbReference>
<keyword evidence="27 33" id="KW-1015">Disulfide bond</keyword>
<evidence type="ECO:0000256" key="12">
    <source>
        <dbReference type="ARBA" id="ARBA00022595"/>
    </source>
</evidence>
<feature type="topological domain" description="Cytoplasmic" evidence="33">
    <location>
        <begin position="718"/>
        <end position="868"/>
    </location>
</feature>
<dbReference type="GO" id="GO:1903911">
    <property type="term" value="P:positive regulation of receptor clustering"/>
    <property type="evidence" value="ECO:0007669"/>
    <property type="project" value="UniProtKB-UniRule"/>
</dbReference>
<keyword evidence="24 33" id="KW-0175">Coiled coil</keyword>
<evidence type="ECO:0000256" key="5">
    <source>
        <dbReference type="ARBA" id="ARBA00004578"/>
    </source>
</evidence>
<comment type="domain">
    <text evidence="33">The membrane proximal external region (MPER) present in gp41 is a tryptophan-rich region recognized by the antibodies 2F5, Z13, and 4E10. MPER seems to play a role in fusion.</text>
</comment>
<evidence type="ECO:0000256" key="2">
    <source>
        <dbReference type="ARBA" id="ARBA00004433"/>
    </source>
</evidence>
<dbReference type="GO" id="GO:0019064">
    <property type="term" value="P:fusion of virus membrane with host plasma membrane"/>
    <property type="evidence" value="ECO:0007669"/>
    <property type="project" value="UniProtKB-UniRule"/>
</dbReference>
<dbReference type="FunFam" id="1.20.5.490:FF:000001">
    <property type="entry name" value="Envelope glycoprotein gp160"/>
    <property type="match status" value="1"/>
</dbReference>
<feature type="chain" id="PRO_5023541263" description="Transmembrane protein gp41" evidence="33">
    <location>
        <begin position="524"/>
        <end position="868"/>
    </location>
</feature>
<dbReference type="SUPFAM" id="SSF58069">
    <property type="entry name" value="Virus ectodomain"/>
    <property type="match status" value="1"/>
</dbReference>
<keyword evidence="22 33" id="KW-1133">Transmembrane helix</keyword>
<evidence type="ECO:0000256" key="25">
    <source>
        <dbReference type="ARBA" id="ARBA00023136"/>
    </source>
</evidence>
<feature type="region of interest" description="MPER; binding to GalCer" evidence="33">
    <location>
        <begin position="674"/>
        <end position="695"/>
    </location>
</feature>
<dbReference type="InterPro" id="IPR000777">
    <property type="entry name" value="HIV1_Gp120"/>
</dbReference>
<feature type="disulfide bond" evidence="33">
    <location>
        <begin position="53"/>
        <end position="73"/>
    </location>
</feature>
<reference evidence="38" key="2">
    <citation type="journal article" date="2011" name="PLoS Pathog.">
        <title>Recurrent Signature Patterns in HIV-1 B Clade Envelope Glycoproteins Associated with either Early or Chronic Infections.</title>
        <authorList>
            <person name="Gnanakaran S."/>
            <person name="Bhattacharya T."/>
            <person name="Daniels M."/>
            <person name="Keele B.F."/>
            <person name="Hraber P.T."/>
            <person name="Lapedes A.S."/>
            <person name="Shen T."/>
            <person name="Gaschen B."/>
            <person name="Krishnamoorthy M."/>
            <person name="Li H."/>
            <person name="Decker J.M."/>
            <person name="Salazar-Gonzalez J.F."/>
            <person name="Wang S."/>
            <person name="Jiang C."/>
            <person name="Gao F."/>
            <person name="Swanstrom R."/>
            <person name="Anderson J.A."/>
            <person name="Ping L.H."/>
            <person name="Cohen M.S."/>
            <person name="Markowitz M."/>
            <person name="Goepfert P.A."/>
            <person name="Saag M.S."/>
            <person name="Eron J.J."/>
            <person name="Hicks C.B."/>
            <person name="Blattner W.A."/>
            <person name="Tomaras G.D."/>
            <person name="Asmal M."/>
            <person name="Letvin N.L."/>
            <person name="Gilbert P.B."/>
            <person name="Decamp A.C."/>
            <person name="Magaret C.A."/>
            <person name="Schief W.R."/>
            <person name="Ban Y.E."/>
            <person name="Zhang M."/>
            <person name="Soderberg K.A."/>
            <person name="Sodroski J.G."/>
            <person name="Haynes B.F."/>
            <person name="Shaw G.M."/>
            <person name="Hahn B.H."/>
            <person name="Korber B."/>
        </authorList>
    </citation>
    <scope>NUCLEOTIDE SEQUENCE</scope>
    <source>
        <strain evidence="38">AVDA2874_E5</strain>
    </source>
</reference>
<dbReference type="GO" id="GO:0075512">
    <property type="term" value="P:clathrin-dependent endocytosis of virus by host cell"/>
    <property type="evidence" value="ECO:0007669"/>
    <property type="project" value="UniProtKB-UniRule"/>
</dbReference>
<comment type="miscellaneous">
    <text evidence="33">HIV-1 lineages are divided in three main groups, M (for Major), O (for Outlier), and N (for New, or Non-M, Non-O). The vast majority of strains found worldwide belong to the group M. Group O seems to be endemic to and largely confined to Cameroon and neighboring countries in West Central Africa, where these viruses represent a small minority of HIV-1 strains. The group N is represented by a limited number of isolates from Cameroonian persons. The group M is further subdivided in 9 clades or subtypes (A to D, F to H, J and K).</text>
</comment>
<feature type="region of interest" description="Immunosuppression" evidence="33">
    <location>
        <begin position="586"/>
        <end position="604"/>
    </location>
</feature>
<keyword evidence="12 33" id="KW-1162">Viral penetration into host cytoplasm</keyword>
<feature type="disulfide bond" evidence="33">
    <location>
        <begin position="244"/>
        <end position="255"/>
    </location>
</feature>
<keyword evidence="9 33" id="KW-1032">Host cell membrane</keyword>
<dbReference type="GO" id="GO:0020002">
    <property type="term" value="C:host cell plasma membrane"/>
    <property type="evidence" value="ECO:0007669"/>
    <property type="project" value="UniProtKB-SubCell"/>
</dbReference>
<keyword evidence="8 33" id="KW-1170">Fusion of virus membrane with host endosomal membrane</keyword>
<keyword evidence="11 33" id="KW-0945">Host-virus interaction</keyword>